<dbReference type="AlphaFoldDB" id="A0A0V1C6E4"/>
<name>A0A0V1C6E4_TRIBR</name>
<protein>
    <submittedName>
        <fullName evidence="1">Uncharacterized protein</fullName>
    </submittedName>
</protein>
<gene>
    <name evidence="1" type="ORF">T03_16533</name>
</gene>
<comment type="caution">
    <text evidence="1">The sequence shown here is derived from an EMBL/GenBank/DDBJ whole genome shotgun (WGS) entry which is preliminary data.</text>
</comment>
<accession>A0A0V1C6E4</accession>
<dbReference type="Proteomes" id="UP000054653">
    <property type="component" value="Unassembled WGS sequence"/>
</dbReference>
<reference evidence="1 2" key="1">
    <citation type="submission" date="2015-01" db="EMBL/GenBank/DDBJ databases">
        <title>Evolution of Trichinella species and genotypes.</title>
        <authorList>
            <person name="Korhonen P.K."/>
            <person name="Edoardo P."/>
            <person name="Giuseppe L.R."/>
            <person name="Gasser R.B."/>
        </authorList>
    </citation>
    <scope>NUCLEOTIDE SEQUENCE [LARGE SCALE GENOMIC DNA]</scope>
    <source>
        <strain evidence="1">ISS120</strain>
    </source>
</reference>
<organism evidence="1 2">
    <name type="scientific">Trichinella britovi</name>
    <name type="common">Parasitic roundworm</name>
    <dbReference type="NCBI Taxonomy" id="45882"/>
    <lineage>
        <taxon>Eukaryota</taxon>
        <taxon>Metazoa</taxon>
        <taxon>Ecdysozoa</taxon>
        <taxon>Nematoda</taxon>
        <taxon>Enoplea</taxon>
        <taxon>Dorylaimia</taxon>
        <taxon>Trichinellida</taxon>
        <taxon>Trichinellidae</taxon>
        <taxon>Trichinella</taxon>
    </lineage>
</organism>
<evidence type="ECO:0000313" key="2">
    <source>
        <dbReference type="Proteomes" id="UP000054653"/>
    </source>
</evidence>
<dbReference type="EMBL" id="JYDI01000463">
    <property type="protein sequence ID" value="KRY44863.1"/>
    <property type="molecule type" value="Genomic_DNA"/>
</dbReference>
<keyword evidence="2" id="KW-1185">Reference proteome</keyword>
<proteinExistence type="predicted"/>
<sequence length="72" mass="8060">MSYKNVGVICRYNFTRSPSQIEAWCLLMNLHSDCQRRIALESQSQAVHSLGGVRLGKSVLEPIHYIAALISV</sequence>
<evidence type="ECO:0000313" key="1">
    <source>
        <dbReference type="EMBL" id="KRY44863.1"/>
    </source>
</evidence>